<dbReference type="RefSeq" id="WP_197455567.1">
    <property type="nucleotide sequence ID" value="NZ_CP037423.1"/>
</dbReference>
<accession>A0A518I2F1</accession>
<dbReference type="KEGG" id="snep:Enr13x_71990"/>
<sequence length="243" mass="27546">MDSDSKLTSLFEAEVSRLGFTCEWLDPSYCQLRKGGLESLVCLQFLRDDFSHSQDFESVSEFAREQCRSFDMRFAETPSATNIDLGSSQIIHSDTVVPTTLDNPDELIARWSAPGFLIRAGRIPINGQTSSIYFGLFGGEHFDVLEDFGAFCARMFTVRQDWYSTMDFEEAIMMAYDPSDVTPFESSTPGSGSIRDLLKSLEISVDLGFLPSDHATRYDWWGDRTNLMLTAQLEQHWLDLFIS</sequence>
<organism evidence="1 2">
    <name type="scientific">Stieleria neptunia</name>
    <dbReference type="NCBI Taxonomy" id="2527979"/>
    <lineage>
        <taxon>Bacteria</taxon>
        <taxon>Pseudomonadati</taxon>
        <taxon>Planctomycetota</taxon>
        <taxon>Planctomycetia</taxon>
        <taxon>Pirellulales</taxon>
        <taxon>Pirellulaceae</taxon>
        <taxon>Stieleria</taxon>
    </lineage>
</organism>
<evidence type="ECO:0000313" key="2">
    <source>
        <dbReference type="Proteomes" id="UP000319004"/>
    </source>
</evidence>
<name>A0A518I2F1_9BACT</name>
<proteinExistence type="predicted"/>
<protein>
    <submittedName>
        <fullName evidence="1">Uncharacterized protein</fullName>
    </submittedName>
</protein>
<dbReference type="AlphaFoldDB" id="A0A518I2F1"/>
<evidence type="ECO:0000313" key="1">
    <source>
        <dbReference type="EMBL" id="QDV47290.1"/>
    </source>
</evidence>
<dbReference type="Proteomes" id="UP000319004">
    <property type="component" value="Chromosome"/>
</dbReference>
<keyword evidence="2" id="KW-1185">Reference proteome</keyword>
<gene>
    <name evidence="1" type="ORF">Enr13x_71990</name>
</gene>
<reference evidence="1 2" key="1">
    <citation type="submission" date="2019-03" db="EMBL/GenBank/DDBJ databases">
        <title>Deep-cultivation of Planctomycetes and their phenomic and genomic characterization uncovers novel biology.</title>
        <authorList>
            <person name="Wiegand S."/>
            <person name="Jogler M."/>
            <person name="Boedeker C."/>
            <person name="Pinto D."/>
            <person name="Vollmers J."/>
            <person name="Rivas-Marin E."/>
            <person name="Kohn T."/>
            <person name="Peeters S.H."/>
            <person name="Heuer A."/>
            <person name="Rast P."/>
            <person name="Oberbeckmann S."/>
            <person name="Bunk B."/>
            <person name="Jeske O."/>
            <person name="Meyerdierks A."/>
            <person name="Storesund J.E."/>
            <person name="Kallscheuer N."/>
            <person name="Luecker S."/>
            <person name="Lage O.M."/>
            <person name="Pohl T."/>
            <person name="Merkel B.J."/>
            <person name="Hornburger P."/>
            <person name="Mueller R.-W."/>
            <person name="Bruemmer F."/>
            <person name="Labrenz M."/>
            <person name="Spormann A.M."/>
            <person name="Op den Camp H."/>
            <person name="Overmann J."/>
            <person name="Amann R."/>
            <person name="Jetten M.S.M."/>
            <person name="Mascher T."/>
            <person name="Medema M.H."/>
            <person name="Devos D.P."/>
            <person name="Kaster A.-K."/>
            <person name="Ovreas L."/>
            <person name="Rohde M."/>
            <person name="Galperin M.Y."/>
            <person name="Jogler C."/>
        </authorList>
    </citation>
    <scope>NUCLEOTIDE SEQUENCE [LARGE SCALE GENOMIC DNA]</scope>
    <source>
        <strain evidence="1 2">Enr13</strain>
    </source>
</reference>
<dbReference type="EMBL" id="CP037423">
    <property type="protein sequence ID" value="QDV47290.1"/>
    <property type="molecule type" value="Genomic_DNA"/>
</dbReference>